<evidence type="ECO:0000313" key="2">
    <source>
        <dbReference type="EMBL" id="MBV7273918.1"/>
    </source>
</evidence>
<sequence length="56" mass="5666">MLIAVAVTVAALPPLIAAVIAKSATVGVVVGTSENVTCNVVALIALILPIFLLYFT</sequence>
<evidence type="ECO:0000313" key="3">
    <source>
        <dbReference type="Proteomes" id="UP000694308"/>
    </source>
</evidence>
<keyword evidence="1" id="KW-1133">Transmembrane helix</keyword>
<comment type="caution">
    <text evidence="2">The sequence shown here is derived from an EMBL/GenBank/DDBJ whole genome shotgun (WGS) entry which is preliminary data.</text>
</comment>
<gene>
    <name evidence="2" type="ORF">I6U48_13505</name>
</gene>
<keyword evidence="1" id="KW-0472">Membrane</keyword>
<protein>
    <submittedName>
        <fullName evidence="2">Uncharacterized protein</fullName>
    </submittedName>
</protein>
<dbReference type="RefSeq" id="WP_218320986.1">
    <property type="nucleotide sequence ID" value="NZ_JAEEGC010000059.1"/>
</dbReference>
<dbReference type="EMBL" id="JAEEGC010000059">
    <property type="protein sequence ID" value="MBV7273918.1"/>
    <property type="molecule type" value="Genomic_DNA"/>
</dbReference>
<organism evidence="2 3">
    <name type="scientific">Clostridium thailandense</name>
    <dbReference type="NCBI Taxonomy" id="2794346"/>
    <lineage>
        <taxon>Bacteria</taxon>
        <taxon>Bacillati</taxon>
        <taxon>Bacillota</taxon>
        <taxon>Clostridia</taxon>
        <taxon>Eubacteriales</taxon>
        <taxon>Clostridiaceae</taxon>
        <taxon>Clostridium</taxon>
    </lineage>
</organism>
<keyword evidence="3" id="KW-1185">Reference proteome</keyword>
<accession>A0A949X4F8</accession>
<name>A0A949X4F8_9CLOT</name>
<dbReference type="AlphaFoldDB" id="A0A949X4F8"/>
<evidence type="ECO:0000256" key="1">
    <source>
        <dbReference type="SAM" id="Phobius"/>
    </source>
</evidence>
<feature type="transmembrane region" description="Helical" evidence="1">
    <location>
        <begin position="36"/>
        <end position="55"/>
    </location>
</feature>
<proteinExistence type="predicted"/>
<keyword evidence="1" id="KW-0812">Transmembrane</keyword>
<dbReference type="Proteomes" id="UP000694308">
    <property type="component" value="Unassembled WGS sequence"/>
</dbReference>
<reference evidence="2" key="1">
    <citation type="submission" date="2020-12" db="EMBL/GenBank/DDBJ databases">
        <title>Clostridium thailandense sp. nov., a novel acetogenic bacterium isolated from peat land soil in Thailand.</title>
        <authorList>
            <person name="Chaikitkaew S."/>
            <person name="Birkeland N.K."/>
        </authorList>
    </citation>
    <scope>NUCLEOTIDE SEQUENCE</scope>
    <source>
        <strain evidence="2">PL3</strain>
    </source>
</reference>